<name>A0A0G1SC25_9BACT</name>
<evidence type="ECO:0000313" key="1">
    <source>
        <dbReference type="EMBL" id="KKU30815.1"/>
    </source>
</evidence>
<sequence>MTPQEELANYLATGMKDYPAGVRIFKNLGVDQDANNFLSTPNPGKIHVNMLRNKLQHYARVYEIKAKITTAPPRPSPRGEGVRNAVSKVVGTEKTTGGSGRVTIDANPVVRFEELPAVFQDKYKQAGELSNQNKTLHAELKQLIDEPTKKERRGELSAQIIDNKKTVRQFWDDIDRWWAENKDKAMEQRIADKAGRDAVDKLKRIKANKTYIRRTYGTGKKADELAARMKELEGWGIDYTEDIAKSDFNTA</sequence>
<dbReference type="Proteomes" id="UP000034705">
    <property type="component" value="Unassembled WGS sequence"/>
</dbReference>
<protein>
    <submittedName>
        <fullName evidence="1">Uncharacterized protein</fullName>
    </submittedName>
</protein>
<proteinExistence type="predicted"/>
<evidence type="ECO:0000313" key="2">
    <source>
        <dbReference type="Proteomes" id="UP000034705"/>
    </source>
</evidence>
<reference evidence="1 2" key="1">
    <citation type="journal article" date="2015" name="Nature">
        <title>rRNA introns, odd ribosomes, and small enigmatic genomes across a large radiation of phyla.</title>
        <authorList>
            <person name="Brown C.T."/>
            <person name="Hug L.A."/>
            <person name="Thomas B.C."/>
            <person name="Sharon I."/>
            <person name="Castelle C.J."/>
            <person name="Singh A."/>
            <person name="Wilkins M.J."/>
            <person name="Williams K.H."/>
            <person name="Banfield J.F."/>
        </authorList>
    </citation>
    <scope>NUCLEOTIDE SEQUENCE [LARGE SCALE GENOMIC DNA]</scope>
</reference>
<gene>
    <name evidence="1" type="ORF">UX45_C0034G0008</name>
</gene>
<accession>A0A0G1SC25</accession>
<organism evidence="1 2">
    <name type="scientific">Candidatus Uhrbacteria bacterium GW2011_GWF2_46_218</name>
    <dbReference type="NCBI Taxonomy" id="1619001"/>
    <lineage>
        <taxon>Bacteria</taxon>
        <taxon>Candidatus Uhriibacteriota</taxon>
    </lineage>
</organism>
<dbReference type="EMBL" id="LCMG01000034">
    <property type="protein sequence ID" value="KKU30815.1"/>
    <property type="molecule type" value="Genomic_DNA"/>
</dbReference>
<dbReference type="AlphaFoldDB" id="A0A0G1SC25"/>
<comment type="caution">
    <text evidence="1">The sequence shown here is derived from an EMBL/GenBank/DDBJ whole genome shotgun (WGS) entry which is preliminary data.</text>
</comment>